<keyword evidence="3" id="KW-1185">Reference proteome</keyword>
<proteinExistence type="predicted"/>
<accession>A0A7X1ZCI1</accession>
<dbReference type="Pfam" id="PF04422">
    <property type="entry name" value="FrhB_FdhB_N"/>
    <property type="match status" value="1"/>
</dbReference>
<organism evidence="2 3">
    <name type="scientific">Roseospira navarrensis</name>
    <dbReference type="NCBI Taxonomy" id="140058"/>
    <lineage>
        <taxon>Bacteria</taxon>
        <taxon>Pseudomonadati</taxon>
        <taxon>Pseudomonadota</taxon>
        <taxon>Alphaproteobacteria</taxon>
        <taxon>Rhodospirillales</taxon>
        <taxon>Rhodospirillaceae</taxon>
        <taxon>Roseospira</taxon>
    </lineage>
</organism>
<dbReference type="InterPro" id="IPR007516">
    <property type="entry name" value="Co_F420_Hydgase/DH_bsu_N"/>
</dbReference>
<dbReference type="AlphaFoldDB" id="A0A7X1ZCI1"/>
<dbReference type="GO" id="GO:0090415">
    <property type="term" value="F:7-hydroxymethyl chlorophyll a reductase activity"/>
    <property type="evidence" value="ECO:0007669"/>
    <property type="project" value="TreeGrafter"/>
</dbReference>
<dbReference type="GO" id="GO:0033354">
    <property type="term" value="P:chlorophyll cycle"/>
    <property type="evidence" value="ECO:0007669"/>
    <property type="project" value="TreeGrafter"/>
</dbReference>
<comment type="caution">
    <text evidence="2">The sequence shown here is derived from an EMBL/GenBank/DDBJ whole genome shotgun (WGS) entry which is preliminary data.</text>
</comment>
<dbReference type="InterPro" id="IPR007525">
    <property type="entry name" value="FrhB_FdhB_C"/>
</dbReference>
<gene>
    <name evidence="2" type="ORF">GHC57_02915</name>
</gene>
<dbReference type="InterPro" id="IPR017896">
    <property type="entry name" value="4Fe4S_Fe-S-bd"/>
</dbReference>
<evidence type="ECO:0000313" key="2">
    <source>
        <dbReference type="EMBL" id="MQX35464.1"/>
    </source>
</evidence>
<protein>
    <recommendedName>
        <fullName evidence="1">4Fe-4S ferredoxin-type domain-containing protein</fullName>
    </recommendedName>
</protein>
<dbReference type="Proteomes" id="UP000434582">
    <property type="component" value="Unassembled WGS sequence"/>
</dbReference>
<dbReference type="RefSeq" id="WP_153340974.1">
    <property type="nucleotide sequence ID" value="NZ_WIVE01000004.1"/>
</dbReference>
<evidence type="ECO:0000259" key="1">
    <source>
        <dbReference type="PROSITE" id="PS51379"/>
    </source>
</evidence>
<dbReference type="OrthoDB" id="3247493at2"/>
<dbReference type="PANTHER" id="PTHR31332">
    <property type="entry name" value="7-HYDROXYMETHYL CHLOROPHYLL A REDUCTASE, CHLOROPLASTIC"/>
    <property type="match status" value="1"/>
</dbReference>
<dbReference type="PANTHER" id="PTHR31332:SF0">
    <property type="entry name" value="7-HYDROXYMETHYL CHLOROPHYLL A REDUCTASE, CHLOROPLASTIC"/>
    <property type="match status" value="1"/>
</dbReference>
<reference evidence="2 3" key="1">
    <citation type="submission" date="2019-10" db="EMBL/GenBank/DDBJ databases">
        <title>Draft whole-genome sequence of the purple nonsulfur photosynthetic bacterium Roseospira navarrensis DSM 15114.</title>
        <authorList>
            <person name="Kyndt J.A."/>
            <person name="Meyer T.E."/>
        </authorList>
    </citation>
    <scope>NUCLEOTIDE SEQUENCE [LARGE SCALE GENOMIC DNA]</scope>
    <source>
        <strain evidence="2 3">DSM 15114</strain>
    </source>
</reference>
<name>A0A7X1ZCI1_9PROT</name>
<dbReference type="Pfam" id="PF04432">
    <property type="entry name" value="FrhB_FdhB_C"/>
    <property type="match status" value="1"/>
</dbReference>
<sequence>MTASGTRPRPSPALRRVDQGHLCAGCGACAALAPTAVRMVEQDGYLRPDQTGPLDAATDARIARVCPGLTLDQRAGDRPNHVLWGPVLDARLGHATDPALRHAASSGGALSAVLVHLLETGAVDAVVQTTASDTNPVGTRAVISRTAAEVLAAAGSRYAPSAPLANLPALLDSAERFAFVGKPCDCAALRALAREDTRVGARFPVVISFFCAGVPSLRGGEAVLAALGADRGAVTAFRYRGNGWPGRATATLADGSDRSMTYAESWGGILSRHVQHRCKICPDGTGGAADLVCADAWETDAKGYPLFEEKPGVSLVMARTETGADLMRAAEQSGHLVTGPFDLETLAPIQPGQSGRKTVLAARLAALRLCGRPVPRMRGFHILRAARRARSAALARNFLGMVRRALRPRTAG</sequence>
<feature type="domain" description="4Fe-4S ferredoxin-type" evidence="1">
    <location>
        <begin position="13"/>
        <end position="42"/>
    </location>
</feature>
<dbReference type="PROSITE" id="PS51379">
    <property type="entry name" value="4FE4S_FER_2"/>
    <property type="match status" value="1"/>
</dbReference>
<evidence type="ECO:0000313" key="3">
    <source>
        <dbReference type="Proteomes" id="UP000434582"/>
    </source>
</evidence>
<dbReference type="EMBL" id="WIVE01000004">
    <property type="protein sequence ID" value="MQX35464.1"/>
    <property type="molecule type" value="Genomic_DNA"/>
</dbReference>
<dbReference type="InterPro" id="IPR045220">
    <property type="entry name" value="FRHB/FDHB/HCAR-like"/>
</dbReference>